<dbReference type="PANTHER" id="PTHR44329:SF298">
    <property type="entry name" value="MIXED LINEAGE KINASE DOMAIN-LIKE PROTEIN"/>
    <property type="match status" value="1"/>
</dbReference>
<feature type="compositionally biased region" description="Basic and acidic residues" evidence="3">
    <location>
        <begin position="1066"/>
        <end position="1082"/>
    </location>
</feature>
<dbReference type="PANTHER" id="PTHR44329">
    <property type="entry name" value="SERINE/THREONINE-PROTEIN KINASE TNNI3K-RELATED"/>
    <property type="match status" value="1"/>
</dbReference>
<reference evidence="5 6" key="1">
    <citation type="journal article" date="2020" name="ISME J.">
        <title>Uncovering the hidden diversity of litter-decomposition mechanisms in mushroom-forming fungi.</title>
        <authorList>
            <person name="Floudas D."/>
            <person name="Bentzer J."/>
            <person name="Ahren D."/>
            <person name="Johansson T."/>
            <person name="Persson P."/>
            <person name="Tunlid A."/>
        </authorList>
    </citation>
    <scope>NUCLEOTIDE SEQUENCE [LARGE SCALE GENOMIC DNA]</scope>
    <source>
        <strain evidence="5 6">CBS 146.42</strain>
    </source>
</reference>
<feature type="domain" description="Protein kinase" evidence="4">
    <location>
        <begin position="847"/>
        <end position="1130"/>
    </location>
</feature>
<evidence type="ECO:0000256" key="3">
    <source>
        <dbReference type="SAM" id="MobiDB-lite"/>
    </source>
</evidence>
<comment type="caution">
    <text evidence="5">The sequence shown here is derived from an EMBL/GenBank/DDBJ whole genome shotgun (WGS) entry which is preliminary data.</text>
</comment>
<protein>
    <recommendedName>
        <fullName evidence="4">Protein kinase domain-containing protein</fullName>
    </recommendedName>
</protein>
<dbReference type="PROSITE" id="PS50011">
    <property type="entry name" value="PROTEIN_KINASE_DOM"/>
    <property type="match status" value="3"/>
</dbReference>
<dbReference type="PROSITE" id="PS00108">
    <property type="entry name" value="PROTEIN_KINASE_ST"/>
    <property type="match status" value="1"/>
</dbReference>
<keyword evidence="2" id="KW-0067">ATP-binding</keyword>
<dbReference type="GO" id="GO:0004674">
    <property type="term" value="F:protein serine/threonine kinase activity"/>
    <property type="evidence" value="ECO:0007669"/>
    <property type="project" value="TreeGrafter"/>
</dbReference>
<name>A0A8H5GBU8_9AGAR</name>
<accession>A0A8H5GBU8</accession>
<evidence type="ECO:0000256" key="1">
    <source>
        <dbReference type="ARBA" id="ARBA00022741"/>
    </source>
</evidence>
<proteinExistence type="predicted"/>
<sequence>MDPLPSDPRTSAWGHIATNEPNSVSSLRQLVSRIDAESRIQEVVDKAKDLDLEETQLLIDCLSMALDKNAVPVKNRSYVWRAIIKVASSTKLFSQNHTLDPKYITSEGATSPDSFKILGERPTGLKVLKAVKNGSNTLYSESLVSWAHLSHQNISPLYAVFLEGESDPSLVFPLCMTSGNICDYASAHPTVPRMPLMLDVINGLHYIHQLDIVHGELCPESIVISDDGRVLITELDPMSESRESGLSSDRYSAPEILKGNDTRPTKAVDVWSFACLCYELFSGKVPFYQIKKESRVSGAIVGGTKLIRPGQGEVGGDEISDAMWQLLLKCWEYEPNDRPVCSTILQLLSGIEILDHRSEARSLVKPEVMKGSTIDLADVKTCLTRVLGPNQPSSARVPQYLHELVWRLTSNPTKLEATAAAANKLSPNDMQCLIDFLDLAVDGLPSLSHPDRPITTLMSKIMMSTYIFPRCYKLNGVQYDPASVVEAIHGEVYKGRGLNIRVDVLKQSDAALGFLRGFTRWSHFSHPNVLPLYGVFLEDASKLSQICVVTPLLNNGNLRDYALTLPQESRMPLISDVINGLSYLHKSNIHYNIPILRGETVAMTDTGRAVLLGSGASVLLIAPEAMSSASKLRFEGPNFDFGSAKEDIWSFGCLYYEVLSRKSPYYQYEEDDQVEAAISEEELPRRPSRADGDMDEIDDQAWDLIMKCCRPQRDARITAQEIQELLVNMKIKDDPPHIIDFPGADVLTLRSSPDLDFHHVENALDQIQAELLRKPLSELVENRINDIAPVMAGLGSDDTQVLVDFLDLSLKDHISTSTERNRVLALLSKVTASTHIFPQRYQIEGIKYHPTPIAAGGFGTVHQGYDPNICVKVMTKVDEKYLTVWVKELILWAHASHPNILPFYGMMPESGSSSQRVCLVSPFMRNGNLHNYAPRLPQKSRFPLIFDVANGLQYIHDLGIVHSDLKGQNVLISDDGRALITDFGASHITTATADPTSSSVFSTIQFAAPEVVIDGEDWLPTQECDIWSFGCLCYETLSRKAPYYQYKLPLQINFALVRKELPKRPIAPKHKDADETSERDDMNWDDEDNQDNQDNENWDTIDDQAWNLITRCCAPEPEDRPKMPEIQELIADMKIWDDRPAAKIAPGIDAFKPIQDLEISLSRVGELLEEVRESCRLYLGSSQPDIIECAQRGYKSAPPDPGEIMYTGGLGLSIDYPGYPSTLPTD</sequence>
<organism evidence="5 6">
    <name type="scientific">Leucocoprinus leucothites</name>
    <dbReference type="NCBI Taxonomy" id="201217"/>
    <lineage>
        <taxon>Eukaryota</taxon>
        <taxon>Fungi</taxon>
        <taxon>Dikarya</taxon>
        <taxon>Basidiomycota</taxon>
        <taxon>Agaricomycotina</taxon>
        <taxon>Agaricomycetes</taxon>
        <taxon>Agaricomycetidae</taxon>
        <taxon>Agaricales</taxon>
        <taxon>Agaricineae</taxon>
        <taxon>Agaricaceae</taxon>
        <taxon>Leucocoprinus</taxon>
    </lineage>
</organism>
<dbReference type="InterPro" id="IPR008271">
    <property type="entry name" value="Ser/Thr_kinase_AS"/>
</dbReference>
<dbReference type="Gene3D" id="1.10.510.10">
    <property type="entry name" value="Transferase(Phosphotransferase) domain 1"/>
    <property type="match status" value="3"/>
</dbReference>
<dbReference type="Proteomes" id="UP000559027">
    <property type="component" value="Unassembled WGS sequence"/>
</dbReference>
<dbReference type="SMART" id="SM00220">
    <property type="entry name" value="S_TKc"/>
    <property type="match status" value="2"/>
</dbReference>
<dbReference type="InterPro" id="IPR000719">
    <property type="entry name" value="Prot_kinase_dom"/>
</dbReference>
<dbReference type="EMBL" id="JAACJO010000002">
    <property type="protein sequence ID" value="KAF5362147.1"/>
    <property type="molecule type" value="Genomic_DNA"/>
</dbReference>
<evidence type="ECO:0000313" key="5">
    <source>
        <dbReference type="EMBL" id="KAF5362147.1"/>
    </source>
</evidence>
<evidence type="ECO:0000256" key="2">
    <source>
        <dbReference type="ARBA" id="ARBA00022840"/>
    </source>
</evidence>
<dbReference type="InterPro" id="IPR011009">
    <property type="entry name" value="Kinase-like_dom_sf"/>
</dbReference>
<dbReference type="Pfam" id="PF00069">
    <property type="entry name" value="Pkinase"/>
    <property type="match status" value="3"/>
</dbReference>
<dbReference type="AlphaFoldDB" id="A0A8H5GBU8"/>
<gene>
    <name evidence="5" type="ORF">D9756_002542</name>
</gene>
<feature type="compositionally biased region" description="Acidic residues" evidence="3">
    <location>
        <begin position="1083"/>
        <end position="1098"/>
    </location>
</feature>
<feature type="domain" description="Protein kinase" evidence="4">
    <location>
        <begin position="78"/>
        <end position="354"/>
    </location>
</feature>
<feature type="region of interest" description="Disordered" evidence="3">
    <location>
        <begin position="1066"/>
        <end position="1098"/>
    </location>
</feature>
<evidence type="ECO:0000313" key="6">
    <source>
        <dbReference type="Proteomes" id="UP000559027"/>
    </source>
</evidence>
<feature type="domain" description="Protein kinase" evidence="4">
    <location>
        <begin position="478"/>
        <end position="726"/>
    </location>
</feature>
<keyword evidence="6" id="KW-1185">Reference proteome</keyword>
<keyword evidence="1" id="KW-0547">Nucleotide-binding</keyword>
<dbReference type="OrthoDB" id="4062651at2759"/>
<dbReference type="SUPFAM" id="SSF56112">
    <property type="entry name" value="Protein kinase-like (PK-like)"/>
    <property type="match status" value="3"/>
</dbReference>
<dbReference type="GO" id="GO:0005524">
    <property type="term" value="F:ATP binding"/>
    <property type="evidence" value="ECO:0007669"/>
    <property type="project" value="InterPro"/>
</dbReference>
<dbReference type="InterPro" id="IPR051681">
    <property type="entry name" value="Ser/Thr_Kinases-Pseudokinases"/>
</dbReference>
<evidence type="ECO:0000259" key="4">
    <source>
        <dbReference type="PROSITE" id="PS50011"/>
    </source>
</evidence>